<dbReference type="InterPro" id="IPR004360">
    <property type="entry name" value="Glyas_Fos-R_dOase_dom"/>
</dbReference>
<name>A0ABV9TMB3_9MICC</name>
<dbReference type="PANTHER" id="PTHR36503">
    <property type="entry name" value="BLR2520 PROTEIN"/>
    <property type="match status" value="1"/>
</dbReference>
<dbReference type="Pfam" id="PF00903">
    <property type="entry name" value="Glyoxalase"/>
    <property type="match status" value="1"/>
</dbReference>
<organism evidence="2 3">
    <name type="scientific">Kocuria oceani</name>
    <dbReference type="NCBI Taxonomy" id="988827"/>
    <lineage>
        <taxon>Bacteria</taxon>
        <taxon>Bacillati</taxon>
        <taxon>Actinomycetota</taxon>
        <taxon>Actinomycetes</taxon>
        <taxon>Micrococcales</taxon>
        <taxon>Micrococcaceae</taxon>
        <taxon>Kocuria</taxon>
    </lineage>
</organism>
<accession>A0ABV9TMB3</accession>
<evidence type="ECO:0000313" key="3">
    <source>
        <dbReference type="Proteomes" id="UP001595797"/>
    </source>
</evidence>
<dbReference type="PROSITE" id="PS51819">
    <property type="entry name" value="VOC"/>
    <property type="match status" value="1"/>
</dbReference>
<evidence type="ECO:0000313" key="2">
    <source>
        <dbReference type="EMBL" id="MFC4904744.1"/>
    </source>
</evidence>
<proteinExistence type="predicted"/>
<reference evidence="3" key="1">
    <citation type="journal article" date="2019" name="Int. J. Syst. Evol. Microbiol.">
        <title>The Global Catalogue of Microorganisms (GCM) 10K type strain sequencing project: providing services to taxonomists for standard genome sequencing and annotation.</title>
        <authorList>
            <consortium name="The Broad Institute Genomics Platform"/>
            <consortium name="The Broad Institute Genome Sequencing Center for Infectious Disease"/>
            <person name="Wu L."/>
            <person name="Ma J."/>
        </authorList>
    </citation>
    <scope>NUCLEOTIDE SEQUENCE [LARGE SCALE GENOMIC DNA]</scope>
    <source>
        <strain evidence="3">CGMCC 4.6946</strain>
    </source>
</reference>
<comment type="caution">
    <text evidence="2">The sequence shown here is derived from an EMBL/GenBank/DDBJ whole genome shotgun (WGS) entry which is preliminary data.</text>
</comment>
<dbReference type="InterPro" id="IPR029068">
    <property type="entry name" value="Glyas_Bleomycin-R_OHBP_Dase"/>
</dbReference>
<protein>
    <submittedName>
        <fullName evidence="2">VOC family protein</fullName>
    </submittedName>
</protein>
<dbReference type="PANTHER" id="PTHR36503:SF2">
    <property type="entry name" value="BLR2408 PROTEIN"/>
    <property type="match status" value="1"/>
</dbReference>
<keyword evidence="3" id="KW-1185">Reference proteome</keyword>
<feature type="domain" description="VOC" evidence="1">
    <location>
        <begin position="3"/>
        <end position="127"/>
    </location>
</feature>
<dbReference type="Proteomes" id="UP001595797">
    <property type="component" value="Unassembled WGS sequence"/>
</dbReference>
<evidence type="ECO:0000259" key="1">
    <source>
        <dbReference type="PROSITE" id="PS51819"/>
    </source>
</evidence>
<dbReference type="EMBL" id="JBHSIW010000021">
    <property type="protein sequence ID" value="MFC4904744.1"/>
    <property type="molecule type" value="Genomic_DNA"/>
</dbReference>
<sequence>MITADYVALPVADLDRARRFYARLGWELGPPSRNVPAGATMLVRGAAHVMVLSEDRHRHPVGPESPGTAADSSVVTAIDVESPADVDAVVERAVRAGATEGEIMDYGFLRSRGFQAPDGHHWEVLWVDQAPVRAGGAGEQPWRRPS</sequence>
<gene>
    <name evidence="2" type="ORF">ACFPCS_14315</name>
</gene>
<dbReference type="RefSeq" id="WP_277550888.1">
    <property type="nucleotide sequence ID" value="NZ_JARAMH010000005.1"/>
</dbReference>
<dbReference type="InterPro" id="IPR037523">
    <property type="entry name" value="VOC_core"/>
</dbReference>
<dbReference type="SUPFAM" id="SSF54593">
    <property type="entry name" value="Glyoxalase/Bleomycin resistance protein/Dihydroxybiphenyl dioxygenase"/>
    <property type="match status" value="1"/>
</dbReference>
<dbReference type="Gene3D" id="3.10.180.10">
    <property type="entry name" value="2,3-Dihydroxybiphenyl 1,2-Dioxygenase, domain 1"/>
    <property type="match status" value="1"/>
</dbReference>